<gene>
    <name evidence="9" type="primary">greA</name>
    <name evidence="12" type="ORF">LKD22_07665</name>
</gene>
<evidence type="ECO:0000313" key="13">
    <source>
        <dbReference type="Proteomes" id="UP001298753"/>
    </source>
</evidence>
<dbReference type="InterPro" id="IPR036805">
    <property type="entry name" value="Tscrpt_elong_fac_GreA/B_N_sf"/>
</dbReference>
<dbReference type="Proteomes" id="UP001298753">
    <property type="component" value="Unassembled WGS sequence"/>
</dbReference>
<dbReference type="EMBL" id="JAJEPX010000019">
    <property type="protein sequence ID" value="MCC2177001.1"/>
    <property type="molecule type" value="Genomic_DNA"/>
</dbReference>
<dbReference type="AlphaFoldDB" id="A0AAW4W157"/>
<evidence type="ECO:0000256" key="2">
    <source>
        <dbReference type="ARBA" id="ARBA00013729"/>
    </source>
</evidence>
<dbReference type="PANTHER" id="PTHR30437">
    <property type="entry name" value="TRANSCRIPTION ELONGATION FACTOR GREA"/>
    <property type="match status" value="1"/>
</dbReference>
<comment type="similarity">
    <text evidence="1 9">Belongs to the GreA/GreB family.</text>
</comment>
<comment type="function">
    <text evidence="7 9">Necessary for efficient RNA polymerase transcription elongation past template-encoded arresting sites. The arresting sites in DNA have the property of trapping a certain fraction of elongating RNA polymerases that pass through, resulting in locked ternary complexes. Cleavage of the nascent transcript by cleavage factors such as GreA or GreB allows the resumption of elongation from the new 3'terminus. GreA releases sequences of 2 to 3 nucleotides.</text>
</comment>
<keyword evidence="5 9" id="KW-0238">DNA-binding</keyword>
<dbReference type="PIRSF" id="PIRSF006092">
    <property type="entry name" value="GreA_GreB"/>
    <property type="match status" value="1"/>
</dbReference>
<evidence type="ECO:0000256" key="4">
    <source>
        <dbReference type="ARBA" id="ARBA00023054"/>
    </source>
</evidence>
<dbReference type="SUPFAM" id="SSF46557">
    <property type="entry name" value="GreA transcript cleavage protein, N-terminal domain"/>
    <property type="match status" value="1"/>
</dbReference>
<evidence type="ECO:0000256" key="9">
    <source>
        <dbReference type="HAMAP-Rule" id="MF_00105"/>
    </source>
</evidence>
<dbReference type="Gene3D" id="3.10.50.30">
    <property type="entry name" value="Transcription elongation factor, GreA/GreB, C-terminal domain"/>
    <property type="match status" value="1"/>
</dbReference>
<evidence type="ECO:0000259" key="10">
    <source>
        <dbReference type="Pfam" id="PF01272"/>
    </source>
</evidence>
<organism evidence="12 13">
    <name type="scientific">Agathobaculum butyriciproducens</name>
    <dbReference type="NCBI Taxonomy" id="1628085"/>
    <lineage>
        <taxon>Bacteria</taxon>
        <taxon>Bacillati</taxon>
        <taxon>Bacillota</taxon>
        <taxon>Clostridia</taxon>
        <taxon>Eubacteriales</taxon>
        <taxon>Butyricicoccaceae</taxon>
        <taxon>Agathobaculum</taxon>
    </lineage>
</organism>
<feature type="domain" description="Transcription elongation factor GreA/GreB C-terminal" evidence="10">
    <location>
        <begin position="80"/>
        <end position="154"/>
    </location>
</feature>
<keyword evidence="4" id="KW-0175">Coiled coil</keyword>
<keyword evidence="13" id="KW-1185">Reference proteome</keyword>
<evidence type="ECO:0000256" key="7">
    <source>
        <dbReference type="ARBA" id="ARBA00024916"/>
    </source>
</evidence>
<dbReference type="Gene3D" id="1.10.287.180">
    <property type="entry name" value="Transcription elongation factor, GreA/GreB, N-terminal domain"/>
    <property type="match status" value="1"/>
</dbReference>
<dbReference type="GO" id="GO:0003677">
    <property type="term" value="F:DNA binding"/>
    <property type="evidence" value="ECO:0007669"/>
    <property type="project" value="UniProtKB-UniRule"/>
</dbReference>
<feature type="domain" description="Transcription elongation factor GreA/GreB N-terminal" evidence="11">
    <location>
        <begin position="5"/>
        <end position="73"/>
    </location>
</feature>
<dbReference type="GO" id="GO:0070063">
    <property type="term" value="F:RNA polymerase binding"/>
    <property type="evidence" value="ECO:0007669"/>
    <property type="project" value="InterPro"/>
</dbReference>
<keyword evidence="6 9" id="KW-0804">Transcription</keyword>
<evidence type="ECO:0000313" key="12">
    <source>
        <dbReference type="EMBL" id="MCC2177001.1"/>
    </source>
</evidence>
<evidence type="ECO:0000256" key="8">
    <source>
        <dbReference type="ARBA" id="ARBA00030776"/>
    </source>
</evidence>
<keyword evidence="12" id="KW-0251">Elongation factor</keyword>
<reference evidence="12 13" key="1">
    <citation type="submission" date="2021-10" db="EMBL/GenBank/DDBJ databases">
        <title>Anaerobic single-cell dispensing facilitates the cultivation of human gut bacteria.</title>
        <authorList>
            <person name="Afrizal A."/>
        </authorList>
    </citation>
    <scope>NUCLEOTIDE SEQUENCE [LARGE SCALE GENOMIC DNA]</scope>
    <source>
        <strain evidence="12 13">CLA-AA-H270</strain>
    </source>
</reference>
<dbReference type="RefSeq" id="WP_110436066.1">
    <property type="nucleotide sequence ID" value="NZ_DBEZDI010000045.1"/>
</dbReference>
<dbReference type="Pfam" id="PF01272">
    <property type="entry name" value="GreA_GreB"/>
    <property type="match status" value="1"/>
</dbReference>
<dbReference type="PANTHER" id="PTHR30437:SF4">
    <property type="entry name" value="TRANSCRIPTION ELONGATION FACTOR GREA"/>
    <property type="match status" value="1"/>
</dbReference>
<dbReference type="InterPro" id="IPR001437">
    <property type="entry name" value="Tscrpt_elong_fac_GreA/B_C"/>
</dbReference>
<dbReference type="FunFam" id="1.10.287.180:FF:000001">
    <property type="entry name" value="Transcription elongation factor GreA"/>
    <property type="match status" value="1"/>
</dbReference>
<dbReference type="GO" id="GO:0006354">
    <property type="term" value="P:DNA-templated transcription elongation"/>
    <property type="evidence" value="ECO:0007669"/>
    <property type="project" value="TreeGrafter"/>
</dbReference>
<dbReference type="InterPro" id="IPR036953">
    <property type="entry name" value="GreA/GreB_C_sf"/>
</dbReference>
<name>A0AAW4W157_9FIRM</name>
<accession>A0AAW4W157</accession>
<dbReference type="SUPFAM" id="SSF54534">
    <property type="entry name" value="FKBP-like"/>
    <property type="match status" value="1"/>
</dbReference>
<evidence type="ECO:0000256" key="1">
    <source>
        <dbReference type="ARBA" id="ARBA00008213"/>
    </source>
</evidence>
<keyword evidence="12" id="KW-0648">Protein biosynthesis</keyword>
<dbReference type="InterPro" id="IPR023459">
    <property type="entry name" value="Tscrpt_elong_fac_GreA/B_fam"/>
</dbReference>
<dbReference type="GeneID" id="98659758"/>
<proteinExistence type="inferred from homology"/>
<dbReference type="GO" id="GO:0003746">
    <property type="term" value="F:translation elongation factor activity"/>
    <property type="evidence" value="ECO:0007669"/>
    <property type="project" value="UniProtKB-KW"/>
</dbReference>
<dbReference type="InterPro" id="IPR028624">
    <property type="entry name" value="Tscrpt_elong_fac_GreA/B"/>
</dbReference>
<evidence type="ECO:0000259" key="11">
    <source>
        <dbReference type="Pfam" id="PF03449"/>
    </source>
</evidence>
<protein>
    <recommendedName>
        <fullName evidence="2 9">Transcription elongation factor GreA</fullName>
    </recommendedName>
    <alternativeName>
        <fullName evidence="8 9">Transcript cleavage factor GreA</fullName>
    </alternativeName>
</protein>
<dbReference type="GO" id="GO:0032784">
    <property type="term" value="P:regulation of DNA-templated transcription elongation"/>
    <property type="evidence" value="ECO:0007669"/>
    <property type="project" value="UniProtKB-UniRule"/>
</dbReference>
<dbReference type="HAMAP" id="MF_00105">
    <property type="entry name" value="GreA_GreB"/>
    <property type="match status" value="1"/>
</dbReference>
<evidence type="ECO:0000256" key="6">
    <source>
        <dbReference type="ARBA" id="ARBA00023163"/>
    </source>
</evidence>
<dbReference type="InterPro" id="IPR022691">
    <property type="entry name" value="Tscrpt_elong_fac_GreA/B_N"/>
</dbReference>
<evidence type="ECO:0000256" key="5">
    <source>
        <dbReference type="ARBA" id="ARBA00023125"/>
    </source>
</evidence>
<evidence type="ECO:0000256" key="3">
    <source>
        <dbReference type="ARBA" id="ARBA00023015"/>
    </source>
</evidence>
<keyword evidence="3 9" id="KW-0805">Transcription regulation</keyword>
<comment type="caution">
    <text evidence="12">The sequence shown here is derived from an EMBL/GenBank/DDBJ whole genome shotgun (WGS) entry which is preliminary data.</text>
</comment>
<sequence length="165" mass="18627">MHDDLTAQDIEMMQKELDHRKLELMPELIEEVKRTRAFGDLSENFEYKAAKQAQNRNRSRIRYLERMIKSAHVIEDKAGADEVGLFDKVELLFEDDDDTDTIQVVTTVRCDPLNGRISCKAPLGKAVLGKKVGDQVDVTTEEGDSYTVVIKSITKEKDDGSGPIL</sequence>
<dbReference type="Pfam" id="PF03449">
    <property type="entry name" value="GreA_GreB_N"/>
    <property type="match status" value="1"/>
</dbReference>